<evidence type="ECO:0000256" key="4">
    <source>
        <dbReference type="ARBA" id="ARBA00023004"/>
    </source>
</evidence>
<keyword evidence="5" id="KW-0411">Iron-sulfur</keyword>
<dbReference type="SUPFAM" id="SSF52016">
    <property type="entry name" value="LeuD/IlvD-like"/>
    <property type="match status" value="1"/>
</dbReference>
<dbReference type="Pfam" id="PF24877">
    <property type="entry name" value="ILV_EDD_C"/>
    <property type="match status" value="1"/>
</dbReference>
<keyword evidence="6" id="KW-0456">Lyase</keyword>
<organism evidence="10 11">
    <name type="scientific">Paratissierella segnis</name>
    <dbReference type="NCBI Taxonomy" id="2763679"/>
    <lineage>
        <taxon>Bacteria</taxon>
        <taxon>Bacillati</taxon>
        <taxon>Bacillota</taxon>
        <taxon>Tissierellia</taxon>
        <taxon>Tissierellales</taxon>
        <taxon>Tissierellaceae</taxon>
        <taxon>Paratissierella</taxon>
    </lineage>
</organism>
<evidence type="ECO:0000313" key="11">
    <source>
        <dbReference type="Proteomes" id="UP000601171"/>
    </source>
</evidence>
<feature type="domain" description="Dihydroxy-acid/6-phosphogluconate dehydratase C-terminal" evidence="9">
    <location>
        <begin position="364"/>
        <end position="552"/>
    </location>
</feature>
<name>A0A926EUS2_9FIRM</name>
<dbReference type="EMBL" id="JACRTG010000033">
    <property type="protein sequence ID" value="MBC8589286.1"/>
    <property type="molecule type" value="Genomic_DNA"/>
</dbReference>
<dbReference type="RefSeq" id="WP_262430751.1">
    <property type="nucleotide sequence ID" value="NZ_JACRTG010000033.1"/>
</dbReference>
<comment type="caution">
    <text evidence="10">The sequence shown here is derived from an EMBL/GenBank/DDBJ whole genome shotgun (WGS) entry which is preliminary data.</text>
</comment>
<dbReference type="GO" id="GO:0051537">
    <property type="term" value="F:2 iron, 2 sulfur cluster binding"/>
    <property type="evidence" value="ECO:0007669"/>
    <property type="project" value="UniProtKB-KW"/>
</dbReference>
<dbReference type="SUPFAM" id="SSF143975">
    <property type="entry name" value="IlvD/EDD N-terminal domain-like"/>
    <property type="match status" value="1"/>
</dbReference>
<dbReference type="GO" id="GO:0016836">
    <property type="term" value="F:hydro-lyase activity"/>
    <property type="evidence" value="ECO:0007669"/>
    <property type="project" value="TreeGrafter"/>
</dbReference>
<dbReference type="PANTHER" id="PTHR43661">
    <property type="entry name" value="D-XYLONATE DEHYDRATASE"/>
    <property type="match status" value="1"/>
</dbReference>
<gene>
    <name evidence="10" type="ORF">H8707_13780</name>
</gene>
<evidence type="ECO:0000256" key="5">
    <source>
        <dbReference type="ARBA" id="ARBA00023014"/>
    </source>
</evidence>
<feature type="domain" description="Dihydroxy-acid/6-phosphogluconate dehydratase N-terminal" evidence="8">
    <location>
        <begin position="37"/>
        <end position="350"/>
    </location>
</feature>
<dbReference type="Gene3D" id="3.50.30.80">
    <property type="entry name" value="IlvD/EDD C-terminal domain-like"/>
    <property type="match status" value="1"/>
</dbReference>
<dbReference type="InterPro" id="IPR000581">
    <property type="entry name" value="ILV_EDD_N"/>
</dbReference>
<dbReference type="Pfam" id="PF00920">
    <property type="entry name" value="ILVD_EDD_N"/>
    <property type="match status" value="1"/>
</dbReference>
<dbReference type="InterPro" id="IPR042096">
    <property type="entry name" value="Dihydro-acid_dehy_C"/>
</dbReference>
<dbReference type="InterPro" id="IPR037237">
    <property type="entry name" value="IlvD/EDD_N"/>
</dbReference>
<dbReference type="FunFam" id="3.50.30.80:FF:000001">
    <property type="entry name" value="Dihydroxy-acid dehydratase"/>
    <property type="match status" value="1"/>
</dbReference>
<keyword evidence="7" id="KW-0028">Amino-acid biosynthesis</keyword>
<keyword evidence="7" id="KW-0100">Branched-chain amino acid biosynthesis</keyword>
<dbReference type="PANTHER" id="PTHR43661:SF3">
    <property type="entry name" value="D-XYLONATE DEHYDRATASE YAGF-RELATED"/>
    <property type="match status" value="1"/>
</dbReference>
<dbReference type="GO" id="GO:0009082">
    <property type="term" value="P:branched-chain amino acid biosynthetic process"/>
    <property type="evidence" value="ECO:0007669"/>
    <property type="project" value="UniProtKB-KW"/>
</dbReference>
<evidence type="ECO:0000256" key="6">
    <source>
        <dbReference type="ARBA" id="ARBA00023239"/>
    </source>
</evidence>
<evidence type="ECO:0000256" key="1">
    <source>
        <dbReference type="ARBA" id="ARBA00006486"/>
    </source>
</evidence>
<keyword evidence="4" id="KW-0408">Iron</keyword>
<evidence type="ECO:0000259" key="9">
    <source>
        <dbReference type="Pfam" id="PF24877"/>
    </source>
</evidence>
<sequence length="556" mass="59669">MEKRRLRSEIGEDYCLEKQGALSLLRACGYSYEDLKKPRVAIINTWSEMNPGHIHLRDVAAEVKKGIYAAGGMGYEFNCVSVCDCIADSRYVLPSRDLLVNEIELLVEGNKMDAMVLIGTCDKIIPGLLMAAGRLNLPAIIVTGGYMQTGSIKGNDCDFIDIGMTISKFNEGTVTEEELEEVVEHACPGPGACGMMGTANTMNILAETIGMSFPGNSTTAAISPKLKQIAYDAGVQVMKLWEQEITARDIITNESITNAIKVCMAVGGSSNTIAHIPAIATEAELSIECSPVYAQASNEIPLLVGVRPNMPMHNMTQFDNAGGLGAVLNELKNKLDLDTMSVTGKTLGENMSLNPDMYKIKDYKVIHPISDPIGDGGGLVLCKGNLVPEGAFIKRSAVPKSMIKFNGPAKVFNDSHIAIKALNNEEISEGDVVIIRYHGVKAGPNTAYAFASALKGSHLKDKVAVITDGRMSGAAAGACFQYASPEAALRGPLCAVKDGDIISFDIDKCELNIELSDEELKERIESAEIILYPKKGYLGIYQKCVGSILKGAVLRG</sequence>
<comment type="similarity">
    <text evidence="1">Belongs to the IlvD/Edd family.</text>
</comment>
<keyword evidence="2" id="KW-0001">2Fe-2S</keyword>
<dbReference type="PROSITE" id="PS00886">
    <property type="entry name" value="ILVD_EDD_1"/>
    <property type="match status" value="1"/>
</dbReference>
<dbReference type="GO" id="GO:0046872">
    <property type="term" value="F:metal ion binding"/>
    <property type="evidence" value="ECO:0007669"/>
    <property type="project" value="UniProtKB-KW"/>
</dbReference>
<dbReference type="GO" id="GO:0005829">
    <property type="term" value="C:cytosol"/>
    <property type="evidence" value="ECO:0007669"/>
    <property type="project" value="TreeGrafter"/>
</dbReference>
<dbReference type="AlphaFoldDB" id="A0A926EUS2"/>
<keyword evidence="11" id="KW-1185">Reference proteome</keyword>
<evidence type="ECO:0000256" key="7">
    <source>
        <dbReference type="ARBA" id="ARBA00023304"/>
    </source>
</evidence>
<accession>A0A926EUS2</accession>
<dbReference type="InterPro" id="IPR056740">
    <property type="entry name" value="ILV_EDD_C"/>
</dbReference>
<evidence type="ECO:0000256" key="2">
    <source>
        <dbReference type="ARBA" id="ARBA00022714"/>
    </source>
</evidence>
<evidence type="ECO:0000259" key="8">
    <source>
        <dbReference type="Pfam" id="PF00920"/>
    </source>
</evidence>
<dbReference type="InterPro" id="IPR020558">
    <property type="entry name" value="DiOHA_6PGluconate_deHydtase_CS"/>
</dbReference>
<keyword evidence="3" id="KW-0479">Metal-binding</keyword>
<protein>
    <submittedName>
        <fullName evidence="10">Dihydroxy-acid dehydratase</fullName>
    </submittedName>
</protein>
<evidence type="ECO:0000256" key="3">
    <source>
        <dbReference type="ARBA" id="ARBA00022723"/>
    </source>
</evidence>
<proteinExistence type="inferred from homology"/>
<dbReference type="Proteomes" id="UP000601171">
    <property type="component" value="Unassembled WGS sequence"/>
</dbReference>
<reference evidence="10" key="1">
    <citation type="submission" date="2020-08" db="EMBL/GenBank/DDBJ databases">
        <title>Genome public.</title>
        <authorList>
            <person name="Liu C."/>
            <person name="Sun Q."/>
        </authorList>
    </citation>
    <scope>NUCLEOTIDE SEQUENCE</scope>
    <source>
        <strain evidence="10">BX21</strain>
    </source>
</reference>
<evidence type="ECO:0000313" key="10">
    <source>
        <dbReference type="EMBL" id="MBC8589286.1"/>
    </source>
</evidence>